<dbReference type="VEuPathDB" id="FungiDB:Z520_09419"/>
<organism evidence="2 3">
    <name type="scientific">Fonsecaea multimorphosa CBS 102226</name>
    <dbReference type="NCBI Taxonomy" id="1442371"/>
    <lineage>
        <taxon>Eukaryota</taxon>
        <taxon>Fungi</taxon>
        <taxon>Dikarya</taxon>
        <taxon>Ascomycota</taxon>
        <taxon>Pezizomycotina</taxon>
        <taxon>Eurotiomycetes</taxon>
        <taxon>Chaetothyriomycetidae</taxon>
        <taxon>Chaetothyriales</taxon>
        <taxon>Herpotrichiellaceae</taxon>
        <taxon>Fonsecaea</taxon>
    </lineage>
</organism>
<sequence>MSVAQAIQTAKPENSIWHDVPEDAFRRRITALSAATNGVPGDLKYSMSRSTSTQELPPSTGSLNLSFKIEQRLADDFAFIFAAAQEDGESVTAVCIEEILEPPALVIRVAANEGVPEEVKSMKLEQCTSTLSQLILSLSRERILSRMRLFLGQLPSSSVPHRRRSTGSSMAGPERALARMQAAASTPAANDLVRRYSELRRVFESALRSGNSQLEWDLQEVVKESFAIATSEGQMPFRLNLENAGLGGQKSFQNNYIMQIDKLGAYHRIPQTLAREACRRKTRHLFSNIKPQYIHPYEARISSISLTGTKTPCYVHAEIQLIVHHLLSQTPMLPRVIGTSEETCFLCHLFIKRLGSFVVTATHGRLFDQWTIPDLAEYSPGQVLALRTVIRRMNRDCSLLGRRKDPWRGHHPLTKRQNLYNMPTLSPLSTLLSAKFDTESSLRPVVDENDEGPRGFSARHSRTSIASAIMNPSNDGLPPLTDGGTTTTTDSWWNSSLKTETRTHSASGTASNPEPQEPVLSDTHSESTATSSTLTSKSRVPIRVSPDRPYHIKIADLDIVIEIQPPRDGTVTLRTGSETDTSTSSRLINLEDLRPGDEVDFQRFENETSVVLRLQQGGGDLCCLALEWT</sequence>
<dbReference type="OrthoDB" id="4851849at2759"/>
<accession>A0A0D2JW44</accession>
<dbReference type="RefSeq" id="XP_016628852.1">
    <property type="nucleotide sequence ID" value="XM_016779913.1"/>
</dbReference>
<evidence type="ECO:0000256" key="1">
    <source>
        <dbReference type="SAM" id="MobiDB-lite"/>
    </source>
</evidence>
<dbReference type="AlphaFoldDB" id="A0A0D2JW44"/>
<dbReference type="InterPro" id="IPR027796">
    <property type="entry name" value="OTT_1508_deam-like"/>
</dbReference>
<dbReference type="STRING" id="1442371.A0A0D2JW44"/>
<proteinExistence type="predicted"/>
<gene>
    <name evidence="2" type="ORF">Z520_09419</name>
</gene>
<feature type="compositionally biased region" description="Low complexity" evidence="1">
    <location>
        <begin position="526"/>
        <end position="538"/>
    </location>
</feature>
<reference evidence="2 3" key="1">
    <citation type="submission" date="2015-01" db="EMBL/GenBank/DDBJ databases">
        <title>The Genome Sequence of Fonsecaea multimorphosa CBS 102226.</title>
        <authorList>
            <consortium name="The Broad Institute Genomics Platform"/>
            <person name="Cuomo C."/>
            <person name="de Hoog S."/>
            <person name="Gorbushina A."/>
            <person name="Stielow B."/>
            <person name="Teixiera M."/>
            <person name="Abouelleil A."/>
            <person name="Chapman S.B."/>
            <person name="Priest M."/>
            <person name="Young S.K."/>
            <person name="Wortman J."/>
            <person name="Nusbaum C."/>
            <person name="Birren B."/>
        </authorList>
    </citation>
    <scope>NUCLEOTIDE SEQUENCE [LARGE SCALE GENOMIC DNA]</scope>
    <source>
        <strain evidence="2 3">CBS 102226</strain>
    </source>
</reference>
<dbReference type="Pfam" id="PF14441">
    <property type="entry name" value="OTT_1508_deam"/>
    <property type="match status" value="1"/>
</dbReference>
<name>A0A0D2JW44_9EURO</name>
<protein>
    <submittedName>
        <fullName evidence="2">Uncharacterized protein</fullName>
    </submittedName>
</protein>
<evidence type="ECO:0000313" key="3">
    <source>
        <dbReference type="Proteomes" id="UP000053411"/>
    </source>
</evidence>
<evidence type="ECO:0000313" key="2">
    <source>
        <dbReference type="EMBL" id="KIX94729.1"/>
    </source>
</evidence>
<feature type="compositionally biased region" description="Polar residues" evidence="1">
    <location>
        <begin position="491"/>
        <end position="514"/>
    </location>
</feature>
<dbReference type="EMBL" id="KN848085">
    <property type="protein sequence ID" value="KIX94729.1"/>
    <property type="molecule type" value="Genomic_DNA"/>
</dbReference>
<feature type="compositionally biased region" description="Low complexity" evidence="1">
    <location>
        <begin position="475"/>
        <end position="490"/>
    </location>
</feature>
<dbReference type="GeneID" id="27715165"/>
<feature type="region of interest" description="Disordered" evidence="1">
    <location>
        <begin position="468"/>
        <end position="541"/>
    </location>
</feature>
<keyword evidence="3" id="KW-1185">Reference proteome</keyword>
<dbReference type="Proteomes" id="UP000053411">
    <property type="component" value="Unassembled WGS sequence"/>
</dbReference>